<dbReference type="PROSITE" id="PS00165">
    <property type="entry name" value="DEHYDRATASE_SER_THR"/>
    <property type="match status" value="1"/>
</dbReference>
<dbReference type="KEGG" id="coy:HF329_16575"/>
<evidence type="ECO:0000259" key="3">
    <source>
        <dbReference type="Pfam" id="PF00291"/>
    </source>
</evidence>
<dbReference type="Gene3D" id="3.40.50.1100">
    <property type="match status" value="2"/>
</dbReference>
<sequence>MLSLLSALESRIGLTPVRRLDVDNINLFTKLEFCNMSGSIKDRAAISILKDAVRNKEIDAGSTIVESSSGNLAISLAHMCHTLQLPFVAVIDPNINSTYEQMLRLLSVDTRKVDKMDEKQGYLLNRIETVKAICASSDNTFWTNQYGNESNYRGYYQLAKEVKDVLPSLDYLFVAVSSGGAVTGLSCALKEYYPNMEVVAIDVEGSVIFRDEPRKRYISGIGSSLRSPIIEHARIDQVMHISNMDLIRGCHELLKEQHIFAGGSTGAIYYAIRHRFDFPKSAVKPNVLFCCADGGHAYLDNVYNKAWVDSFITETEFTATCSI</sequence>
<gene>
    <name evidence="5" type="ORF">HF324_16100</name>
    <name evidence="4" type="ORF">HF329_16575</name>
</gene>
<name>A0AAE6ZJG2_9BACT</name>
<keyword evidence="2" id="KW-0663">Pyridoxal phosphate</keyword>
<dbReference type="InterPro" id="IPR000634">
    <property type="entry name" value="Ser/Thr_deHydtase_PyrdxlP-BS"/>
</dbReference>
<proteinExistence type="predicted"/>
<accession>A0AAE6ZJG2</accession>
<dbReference type="Proteomes" id="UP000502421">
    <property type="component" value="Chromosome"/>
</dbReference>
<dbReference type="CDD" id="cd01561">
    <property type="entry name" value="CBS_like"/>
    <property type="match status" value="1"/>
</dbReference>
<dbReference type="GO" id="GO:0030170">
    <property type="term" value="F:pyridoxal phosphate binding"/>
    <property type="evidence" value="ECO:0007669"/>
    <property type="project" value="InterPro"/>
</dbReference>
<dbReference type="InterPro" id="IPR001926">
    <property type="entry name" value="TrpB-like_PALP"/>
</dbReference>
<feature type="domain" description="Tryptophan synthase beta chain-like PALP" evidence="3">
    <location>
        <begin position="11"/>
        <end position="273"/>
    </location>
</feature>
<dbReference type="SUPFAM" id="SSF53686">
    <property type="entry name" value="Tryptophan synthase beta subunit-like PLP-dependent enzymes"/>
    <property type="match status" value="1"/>
</dbReference>
<evidence type="ECO:0000313" key="7">
    <source>
        <dbReference type="Proteomes" id="UP000503144"/>
    </source>
</evidence>
<evidence type="ECO:0000313" key="6">
    <source>
        <dbReference type="Proteomes" id="UP000502421"/>
    </source>
</evidence>
<keyword evidence="7" id="KW-1185">Reference proteome</keyword>
<dbReference type="AlphaFoldDB" id="A0AAE6ZJG2"/>
<dbReference type="InterPro" id="IPR050214">
    <property type="entry name" value="Cys_Synth/Cystath_Beta-Synth"/>
</dbReference>
<dbReference type="RefSeq" id="WP_168805431.1">
    <property type="nucleotide sequence ID" value="NZ_CP051204.2"/>
</dbReference>
<protein>
    <submittedName>
        <fullName evidence="4">Pyridoxal-phosphate dependent enzyme</fullName>
    </submittedName>
</protein>
<evidence type="ECO:0000313" key="4">
    <source>
        <dbReference type="EMBL" id="QJB32844.1"/>
    </source>
</evidence>
<organism evidence="4 6">
    <name type="scientific">Chitinophaga oryzae</name>
    <dbReference type="NCBI Taxonomy" id="2725414"/>
    <lineage>
        <taxon>Bacteria</taxon>
        <taxon>Pseudomonadati</taxon>
        <taxon>Bacteroidota</taxon>
        <taxon>Chitinophagia</taxon>
        <taxon>Chitinophagales</taxon>
        <taxon>Chitinophagaceae</taxon>
        <taxon>Chitinophaga</taxon>
    </lineage>
</organism>
<dbReference type="InterPro" id="IPR036052">
    <property type="entry name" value="TrpB-like_PALP_sf"/>
</dbReference>
<evidence type="ECO:0000313" key="5">
    <source>
        <dbReference type="EMBL" id="QJB39297.1"/>
    </source>
</evidence>
<dbReference type="Proteomes" id="UP000503144">
    <property type="component" value="Chromosome"/>
</dbReference>
<comment type="cofactor">
    <cofactor evidence="1">
        <name>pyridoxal 5'-phosphate</name>
        <dbReference type="ChEBI" id="CHEBI:597326"/>
    </cofactor>
</comment>
<dbReference type="Pfam" id="PF00291">
    <property type="entry name" value="PALP"/>
    <property type="match status" value="1"/>
</dbReference>
<evidence type="ECO:0000256" key="2">
    <source>
        <dbReference type="ARBA" id="ARBA00022898"/>
    </source>
</evidence>
<dbReference type="PANTHER" id="PTHR10314">
    <property type="entry name" value="CYSTATHIONINE BETA-SYNTHASE"/>
    <property type="match status" value="1"/>
</dbReference>
<dbReference type="GO" id="GO:0003824">
    <property type="term" value="F:catalytic activity"/>
    <property type="evidence" value="ECO:0007669"/>
    <property type="project" value="UniProtKB-ARBA"/>
</dbReference>
<reference evidence="4 7" key="2">
    <citation type="submission" date="2020-09" db="EMBL/GenBank/DDBJ databases">
        <authorList>
            <person name="Kittiwongwattana C."/>
        </authorList>
    </citation>
    <scope>NUCLEOTIDE SEQUENCE</scope>
    <source>
        <strain evidence="5 7">1303</strain>
        <strain evidence="4">1310</strain>
    </source>
</reference>
<dbReference type="EMBL" id="CP051204">
    <property type="protein sequence ID" value="QJB39297.1"/>
    <property type="molecule type" value="Genomic_DNA"/>
</dbReference>
<dbReference type="GO" id="GO:1901605">
    <property type="term" value="P:alpha-amino acid metabolic process"/>
    <property type="evidence" value="ECO:0007669"/>
    <property type="project" value="UniProtKB-ARBA"/>
</dbReference>
<evidence type="ECO:0000256" key="1">
    <source>
        <dbReference type="ARBA" id="ARBA00001933"/>
    </source>
</evidence>
<dbReference type="EMBL" id="CP051205">
    <property type="protein sequence ID" value="QJB32844.1"/>
    <property type="molecule type" value="Genomic_DNA"/>
</dbReference>
<reference evidence="6 7" key="1">
    <citation type="submission" date="2020-04" db="EMBL/GenBank/DDBJ databases">
        <authorList>
            <person name="Kittiwongwattana C."/>
        </authorList>
    </citation>
    <scope>NUCLEOTIDE SEQUENCE [LARGE SCALE GENOMIC DNA]</scope>
    <source>
        <strain evidence="7">1303</strain>
        <strain evidence="6">1310</strain>
    </source>
</reference>